<protein>
    <submittedName>
        <fullName evidence="2">Uncharacterized protein</fullName>
    </submittedName>
</protein>
<feature type="region of interest" description="Disordered" evidence="1">
    <location>
        <begin position="70"/>
        <end position="104"/>
    </location>
</feature>
<name>A0A6G1I166_9PEZI</name>
<evidence type="ECO:0000313" key="3">
    <source>
        <dbReference type="Proteomes" id="UP000799640"/>
    </source>
</evidence>
<proteinExistence type="predicted"/>
<sequence>MPEFAGDRAERRKRPRLRVYQAASTQYGAVRHDSPHCVEFASLGCAFVWLICRAYGGQGTMRKLVAAQQCSSRRRGRRRRGGGSSSGELQSKRTATWTETPRGRGIDRRTRALRALLHLNRNQPTSSISALSPPHLIF</sequence>
<organism evidence="2 3">
    <name type="scientific">Trichodelitschia bisporula</name>
    <dbReference type="NCBI Taxonomy" id="703511"/>
    <lineage>
        <taxon>Eukaryota</taxon>
        <taxon>Fungi</taxon>
        <taxon>Dikarya</taxon>
        <taxon>Ascomycota</taxon>
        <taxon>Pezizomycotina</taxon>
        <taxon>Dothideomycetes</taxon>
        <taxon>Dothideomycetes incertae sedis</taxon>
        <taxon>Phaeotrichales</taxon>
        <taxon>Phaeotrichaceae</taxon>
        <taxon>Trichodelitschia</taxon>
    </lineage>
</organism>
<gene>
    <name evidence="2" type="ORF">EJ06DRAFT_529152</name>
</gene>
<dbReference type="EMBL" id="ML996692">
    <property type="protein sequence ID" value="KAF2402020.1"/>
    <property type="molecule type" value="Genomic_DNA"/>
</dbReference>
<keyword evidence="3" id="KW-1185">Reference proteome</keyword>
<reference evidence="2" key="1">
    <citation type="journal article" date="2020" name="Stud. Mycol.">
        <title>101 Dothideomycetes genomes: a test case for predicting lifestyles and emergence of pathogens.</title>
        <authorList>
            <person name="Haridas S."/>
            <person name="Albert R."/>
            <person name="Binder M."/>
            <person name="Bloem J."/>
            <person name="Labutti K."/>
            <person name="Salamov A."/>
            <person name="Andreopoulos B."/>
            <person name="Baker S."/>
            <person name="Barry K."/>
            <person name="Bills G."/>
            <person name="Bluhm B."/>
            <person name="Cannon C."/>
            <person name="Castanera R."/>
            <person name="Culley D."/>
            <person name="Daum C."/>
            <person name="Ezra D."/>
            <person name="Gonzalez J."/>
            <person name="Henrissat B."/>
            <person name="Kuo A."/>
            <person name="Liang C."/>
            <person name="Lipzen A."/>
            <person name="Lutzoni F."/>
            <person name="Magnuson J."/>
            <person name="Mondo S."/>
            <person name="Nolan M."/>
            <person name="Ohm R."/>
            <person name="Pangilinan J."/>
            <person name="Park H.-J."/>
            <person name="Ramirez L."/>
            <person name="Alfaro M."/>
            <person name="Sun H."/>
            <person name="Tritt A."/>
            <person name="Yoshinaga Y."/>
            <person name="Zwiers L.-H."/>
            <person name="Turgeon B."/>
            <person name="Goodwin S."/>
            <person name="Spatafora J."/>
            <person name="Crous P."/>
            <person name="Grigoriev I."/>
        </authorList>
    </citation>
    <scope>NUCLEOTIDE SEQUENCE</scope>
    <source>
        <strain evidence="2">CBS 262.69</strain>
    </source>
</reference>
<feature type="compositionally biased region" description="Basic residues" evidence="1">
    <location>
        <begin position="72"/>
        <end position="81"/>
    </location>
</feature>
<accession>A0A6G1I166</accession>
<evidence type="ECO:0000313" key="2">
    <source>
        <dbReference type="EMBL" id="KAF2402020.1"/>
    </source>
</evidence>
<dbReference type="AlphaFoldDB" id="A0A6G1I166"/>
<dbReference type="Proteomes" id="UP000799640">
    <property type="component" value="Unassembled WGS sequence"/>
</dbReference>
<feature type="compositionally biased region" description="Polar residues" evidence="1">
    <location>
        <begin position="88"/>
        <end position="99"/>
    </location>
</feature>
<evidence type="ECO:0000256" key="1">
    <source>
        <dbReference type="SAM" id="MobiDB-lite"/>
    </source>
</evidence>